<sequence>MVRILLAVTTLLAVAPGAAGQLPEEWLQQKQTQKKYLIEQIVAVRTYGQILQEGYAVARQGLSLWGRISGRDQSQHQDHYARQAAINPAVPVPALSALVAPAAEPRLPLRQAAYLRAVDAQLRRQADQLMQEAQALATASHYTLSDQARWQRRQALLTEWRSLRATHRALWLDAQGLGRQQSRSRLVLTHQRRWYNP</sequence>
<evidence type="ECO:0000313" key="3">
    <source>
        <dbReference type="Proteomes" id="UP000239590"/>
    </source>
</evidence>
<dbReference type="EMBL" id="PTRA01000010">
    <property type="protein sequence ID" value="PQA53195.1"/>
    <property type="molecule type" value="Genomic_DNA"/>
</dbReference>
<dbReference type="OrthoDB" id="673795at2"/>
<accession>A0A2S7IEU0</accession>
<keyword evidence="1" id="KW-0732">Signal</keyword>
<proteinExistence type="predicted"/>
<evidence type="ECO:0000256" key="1">
    <source>
        <dbReference type="SAM" id="SignalP"/>
    </source>
</evidence>
<dbReference type="AlphaFoldDB" id="A0A2S7IEU0"/>
<evidence type="ECO:0000313" key="2">
    <source>
        <dbReference type="EMBL" id="PQA53195.1"/>
    </source>
</evidence>
<name>A0A2S7IEU0_9BACT</name>
<dbReference type="RefSeq" id="WP_104716109.1">
    <property type="nucleotide sequence ID" value="NZ_PTRA01000010.1"/>
</dbReference>
<feature type="signal peptide" evidence="1">
    <location>
        <begin position="1"/>
        <end position="20"/>
    </location>
</feature>
<organism evidence="2 3">
    <name type="scientific">Siphonobacter curvatus</name>
    <dbReference type="NCBI Taxonomy" id="2094562"/>
    <lineage>
        <taxon>Bacteria</taxon>
        <taxon>Pseudomonadati</taxon>
        <taxon>Bacteroidota</taxon>
        <taxon>Cytophagia</taxon>
        <taxon>Cytophagales</taxon>
        <taxon>Cytophagaceae</taxon>
        <taxon>Siphonobacter</taxon>
    </lineage>
</organism>
<gene>
    <name evidence="2" type="ORF">C5O19_25025</name>
</gene>
<protein>
    <recommendedName>
        <fullName evidence="4">DUF4142 domain-containing protein</fullName>
    </recommendedName>
</protein>
<keyword evidence="3" id="KW-1185">Reference proteome</keyword>
<dbReference type="Proteomes" id="UP000239590">
    <property type="component" value="Unassembled WGS sequence"/>
</dbReference>
<reference evidence="3" key="1">
    <citation type="submission" date="2018-02" db="EMBL/GenBank/DDBJ databases">
        <title>Genome sequencing of Solimonas sp. HR-BB.</title>
        <authorList>
            <person name="Lee Y."/>
            <person name="Jeon C.O."/>
        </authorList>
    </citation>
    <scope>NUCLEOTIDE SEQUENCE [LARGE SCALE GENOMIC DNA]</scope>
    <source>
        <strain evidence="3">HR-U</strain>
    </source>
</reference>
<evidence type="ECO:0008006" key="4">
    <source>
        <dbReference type="Google" id="ProtNLM"/>
    </source>
</evidence>
<feature type="chain" id="PRO_5015491817" description="DUF4142 domain-containing protein" evidence="1">
    <location>
        <begin position="21"/>
        <end position="197"/>
    </location>
</feature>
<comment type="caution">
    <text evidence="2">The sequence shown here is derived from an EMBL/GenBank/DDBJ whole genome shotgun (WGS) entry which is preliminary data.</text>
</comment>